<dbReference type="Pfam" id="PF04991">
    <property type="entry name" value="LicD"/>
    <property type="match status" value="1"/>
</dbReference>
<dbReference type="GO" id="GO:0009100">
    <property type="term" value="P:glycoprotein metabolic process"/>
    <property type="evidence" value="ECO:0007669"/>
    <property type="project" value="UniProtKB-ARBA"/>
</dbReference>
<evidence type="ECO:0000313" key="4">
    <source>
        <dbReference type="Proteomes" id="UP000189299"/>
    </source>
</evidence>
<evidence type="ECO:0000313" key="5">
    <source>
        <dbReference type="Proteomes" id="UP000509460"/>
    </source>
</evidence>
<dbReference type="InterPro" id="IPR052942">
    <property type="entry name" value="LPS_cholinephosphotransferase"/>
</dbReference>
<gene>
    <name evidence="3" type="ORF">BTN92_05740</name>
    <name evidence="2" type="ORF">EM151A_2568</name>
</gene>
<evidence type="ECO:0000313" key="2">
    <source>
        <dbReference type="EMBL" id="BBM15747.1"/>
    </source>
</evidence>
<proteinExistence type="predicted"/>
<dbReference type="OrthoDB" id="9786100at2"/>
<dbReference type="RefSeq" id="WP_023519378.1">
    <property type="nucleotide sequence ID" value="NZ_AP019810.1"/>
</dbReference>
<dbReference type="AlphaFoldDB" id="A0A1V2UK61"/>
<accession>A0A1V2UK61</accession>
<feature type="domain" description="LicD/FKTN/FKRP nucleotidyltransferase" evidence="1">
    <location>
        <begin position="24"/>
        <end position="251"/>
    </location>
</feature>
<sequence length="274" mass="32770">MKKLTMSEVQKKAVDILIYIDKICRKNNLKYSIFYGSLIGVERHKGFIPWDDDIDIVMPRSDYNTLMHILKEDTKYTLLSFETRAHYRYPFAKLVDSNTVAKSKQYFGGEDPDLGVFVDIFPIDGIPETINERLELRKITESYRLNLMDTLGLCYARSFNLIKAIGKLFLRYPYHHKLLKEGDDGYWREKYQEIAQSIRFGETSTCGYIEWIHMNWGVFPTDWFLEYEDVEFEGYTVMAIKNRKDFLHLRYEDYMTMPPENERITHHPYDFFER</sequence>
<dbReference type="Proteomes" id="UP000509460">
    <property type="component" value="Chromosome"/>
</dbReference>
<dbReference type="PANTHER" id="PTHR43404">
    <property type="entry name" value="LIPOPOLYSACCHARIDE CHOLINEPHOSPHOTRANSFERASE LICD"/>
    <property type="match status" value="1"/>
</dbReference>
<evidence type="ECO:0000313" key="3">
    <source>
        <dbReference type="EMBL" id="ONN43806.1"/>
    </source>
</evidence>
<dbReference type="STRING" id="53346.A5802_000424"/>
<organism evidence="3 4">
    <name type="scientific">Enterococcus mundtii</name>
    <dbReference type="NCBI Taxonomy" id="53346"/>
    <lineage>
        <taxon>Bacteria</taxon>
        <taxon>Bacillati</taxon>
        <taxon>Bacillota</taxon>
        <taxon>Bacilli</taxon>
        <taxon>Lactobacillales</taxon>
        <taxon>Enterococcaceae</taxon>
        <taxon>Enterococcus</taxon>
    </lineage>
</organism>
<reference evidence="2 5" key="2">
    <citation type="submission" date="2019-07" db="EMBL/GenBank/DDBJ databases">
        <title>antibiotic susceptibility of plant-derived lactic acid bacteria.</title>
        <authorList>
            <person name="Sugiyama M."/>
            <person name="Noda M."/>
        </authorList>
    </citation>
    <scope>NUCLEOTIDE SEQUENCE [LARGE SCALE GENOMIC DNA]</scope>
    <source>
        <strain evidence="2 5">15-1A</strain>
    </source>
</reference>
<protein>
    <submittedName>
        <fullName evidence="3">LicD family protein</fullName>
    </submittedName>
    <submittedName>
        <fullName evidence="2">Lipopolysaccharide cholinephosphotransferase LicD1</fullName>
    </submittedName>
</protein>
<dbReference type="EMBL" id="AP019810">
    <property type="protein sequence ID" value="BBM15747.1"/>
    <property type="molecule type" value="Genomic_DNA"/>
</dbReference>
<reference evidence="3 4" key="1">
    <citation type="submission" date="2016-12" db="EMBL/GenBank/DDBJ databases">
        <authorList>
            <person name="Song W.-J."/>
            <person name="Kurnit D.M."/>
        </authorList>
    </citation>
    <scope>NUCLEOTIDE SEQUENCE [LARGE SCALE GENOMIC DNA]</scope>
    <source>
        <strain evidence="3 4">CGB1038-1_S1</strain>
    </source>
</reference>
<evidence type="ECO:0000259" key="1">
    <source>
        <dbReference type="Pfam" id="PF04991"/>
    </source>
</evidence>
<dbReference type="InterPro" id="IPR007074">
    <property type="entry name" value="LicD/FKTN/FKRP_NTP_transf"/>
</dbReference>
<dbReference type="EMBL" id="MSTR01000004">
    <property type="protein sequence ID" value="ONN43806.1"/>
    <property type="molecule type" value="Genomic_DNA"/>
</dbReference>
<dbReference type="Proteomes" id="UP000189299">
    <property type="component" value="Unassembled WGS sequence"/>
</dbReference>
<dbReference type="PANTHER" id="PTHR43404:SF2">
    <property type="entry name" value="LIPOPOLYSACCHARIDE CHOLINEPHOSPHOTRANSFERASE LICD"/>
    <property type="match status" value="1"/>
</dbReference>
<name>A0A1V2UK61_ENTMU</name>